<protein>
    <recommendedName>
        <fullName evidence="6">Mog1p/PsbP-like protein</fullName>
    </recommendedName>
</protein>
<name>A0A8H4QP90_9AGAR</name>
<evidence type="ECO:0000256" key="1">
    <source>
        <dbReference type="ARBA" id="ARBA00010307"/>
    </source>
</evidence>
<dbReference type="AlphaFoldDB" id="A0A8H4QP90"/>
<dbReference type="InterPro" id="IPR016123">
    <property type="entry name" value="Mog1/PsbP_a/b/a-sand"/>
</dbReference>
<evidence type="ECO:0000256" key="3">
    <source>
        <dbReference type="ARBA" id="ARBA00022927"/>
    </source>
</evidence>
<evidence type="ECO:0000313" key="4">
    <source>
        <dbReference type="EMBL" id="KAF4614719.1"/>
    </source>
</evidence>
<dbReference type="GO" id="GO:0005085">
    <property type="term" value="F:guanyl-nucleotide exchange factor activity"/>
    <property type="evidence" value="ECO:0007669"/>
    <property type="project" value="TreeGrafter"/>
</dbReference>
<dbReference type="Pfam" id="PF04603">
    <property type="entry name" value="Mog1"/>
    <property type="match status" value="1"/>
</dbReference>
<reference evidence="4 5" key="1">
    <citation type="submission" date="2019-12" db="EMBL/GenBank/DDBJ databases">
        <authorList>
            <person name="Floudas D."/>
            <person name="Bentzer J."/>
            <person name="Ahren D."/>
            <person name="Johansson T."/>
            <person name="Persson P."/>
            <person name="Tunlid A."/>
        </authorList>
    </citation>
    <scope>NUCLEOTIDE SEQUENCE [LARGE SCALE GENOMIC DNA]</scope>
    <source>
        <strain evidence="4 5">CBS 102.39</strain>
    </source>
</reference>
<dbReference type="GO" id="GO:0031267">
    <property type="term" value="F:small GTPase binding"/>
    <property type="evidence" value="ECO:0007669"/>
    <property type="project" value="TreeGrafter"/>
</dbReference>
<dbReference type="Gene3D" id="3.40.1000.10">
    <property type="entry name" value="Mog1/PsbP, alpha/beta/alpha sandwich"/>
    <property type="match status" value="1"/>
</dbReference>
<sequence length="199" mass="22442">MSVVRELFGGAITATTAQDLVDASDVRQVPDTQEVFMYRDSNVSIVVEILEQVEPSHFNDAIRHVSPLIVMFVRFIDQSVYLHDRFHFDSLAHDNSAENTQVETVYRVPNDRGDDTPSATILKGIQFVPKFNHTTPDKVQILMALYRIEEKSIDLVVTFNIPLQVVGGGAVDQRQLEKAQADFDVFSRSLRIVDFGLFA</sequence>
<dbReference type="InterPro" id="IPR007681">
    <property type="entry name" value="Mog1"/>
</dbReference>
<proteinExistence type="inferred from homology"/>
<dbReference type="PANTHER" id="PTHR15837">
    <property type="entry name" value="RAN GUANINE NUCLEOTIDE RELEASE FACTOR"/>
    <property type="match status" value="1"/>
</dbReference>
<evidence type="ECO:0008006" key="6">
    <source>
        <dbReference type="Google" id="ProtNLM"/>
    </source>
</evidence>
<keyword evidence="2" id="KW-0813">Transport</keyword>
<keyword evidence="5" id="KW-1185">Reference proteome</keyword>
<organism evidence="4 5">
    <name type="scientific">Agrocybe pediades</name>
    <dbReference type="NCBI Taxonomy" id="84607"/>
    <lineage>
        <taxon>Eukaryota</taxon>
        <taxon>Fungi</taxon>
        <taxon>Dikarya</taxon>
        <taxon>Basidiomycota</taxon>
        <taxon>Agaricomycotina</taxon>
        <taxon>Agaricomycetes</taxon>
        <taxon>Agaricomycetidae</taxon>
        <taxon>Agaricales</taxon>
        <taxon>Agaricineae</taxon>
        <taxon>Strophariaceae</taxon>
        <taxon>Agrocybe</taxon>
    </lineage>
</organism>
<evidence type="ECO:0000313" key="5">
    <source>
        <dbReference type="Proteomes" id="UP000521872"/>
    </source>
</evidence>
<dbReference type="SUPFAM" id="SSF55724">
    <property type="entry name" value="Mog1p/PsbP-like"/>
    <property type="match status" value="1"/>
</dbReference>
<dbReference type="GO" id="GO:0005634">
    <property type="term" value="C:nucleus"/>
    <property type="evidence" value="ECO:0007669"/>
    <property type="project" value="TreeGrafter"/>
</dbReference>
<gene>
    <name evidence="4" type="ORF">D9613_002786</name>
</gene>
<comment type="caution">
    <text evidence="4">The sequence shown here is derived from an EMBL/GenBank/DDBJ whole genome shotgun (WGS) entry which is preliminary data.</text>
</comment>
<accession>A0A8H4QP90</accession>
<evidence type="ECO:0000256" key="2">
    <source>
        <dbReference type="ARBA" id="ARBA00022448"/>
    </source>
</evidence>
<dbReference type="EMBL" id="JAACJL010000044">
    <property type="protein sequence ID" value="KAF4614719.1"/>
    <property type="molecule type" value="Genomic_DNA"/>
</dbReference>
<dbReference type="GO" id="GO:0006606">
    <property type="term" value="P:protein import into nucleus"/>
    <property type="evidence" value="ECO:0007669"/>
    <property type="project" value="TreeGrafter"/>
</dbReference>
<keyword evidence="3" id="KW-0653">Protein transport</keyword>
<dbReference type="PANTHER" id="PTHR15837:SF0">
    <property type="entry name" value="RAN GUANINE NUCLEOTIDE RELEASE FACTOR"/>
    <property type="match status" value="1"/>
</dbReference>
<comment type="similarity">
    <text evidence="1">Belongs to the MOG1 family.</text>
</comment>
<dbReference type="Proteomes" id="UP000521872">
    <property type="component" value="Unassembled WGS sequence"/>
</dbReference>